<reference evidence="1" key="1">
    <citation type="journal article" date="2010" name="PLoS Pathog.">
        <title>Chlamydia pneumoniae is genetically diverse in animals and appears to have crossed the host barrier to humans on (at least) two occasions.</title>
        <authorList>
            <person name="Mitchell C.M."/>
            <person name="Hutton S."/>
            <person name="Myers G.S.A."/>
            <person name="Brunham R."/>
            <person name="Timms P."/>
        </authorList>
    </citation>
    <scope>NUCLEOTIDE SEQUENCE</scope>
    <source>
        <strain evidence="1">DE177</strain>
    </source>
</reference>
<proteinExistence type="predicted"/>
<dbReference type="EMBL" id="GQ918197">
    <property type="protein sequence ID" value="ADI88789.1"/>
    <property type="molecule type" value="Genomic_DNA"/>
</dbReference>
<evidence type="ECO:0000313" key="1">
    <source>
        <dbReference type="EMBL" id="ADI88789.1"/>
    </source>
</evidence>
<organism evidence="1">
    <name type="scientific">Chlamydia pneumoniae</name>
    <name type="common">Chlamydophila pneumoniae</name>
    <dbReference type="NCBI Taxonomy" id="83558"/>
    <lineage>
        <taxon>Bacteria</taxon>
        <taxon>Pseudomonadati</taxon>
        <taxon>Chlamydiota</taxon>
        <taxon>Chlamydiia</taxon>
        <taxon>Chlamydiales</taxon>
        <taxon>Chlamydiaceae</taxon>
        <taxon>Chlamydia/Chlamydophila group</taxon>
        <taxon>Chlamydia</taxon>
    </lineage>
</organism>
<sequence length="282" mass="31274">MKKTKIVVVLLGALLIGTIGFFIIRKPAEIQTIDSRSLIEIAKAFAYGGNDSFGDSVFELIDELDTTSSITREGTDADQRPIFVSAQADFEKAIVYCIKCKQIIKCISIIHTPTPATPLCTEGEIFPGLVDSAIQNDLERLLTVKKRPDIIREYLRAGGSLVTTYPKEGRRLRSPEQLRVLDDLVQSYPNHLHAIELDCDAIPQDLIGATYIITFADFSTYILSLRSYQANSPSDDTWGIWFGSIDDPVIADRFQAVISFLKDHGFALPSTLAQDPLLCTNK</sequence>
<accession>D8VEG1</accession>
<dbReference type="AlphaFoldDB" id="D8VEG1"/>
<protein>
    <submittedName>
        <fullName evidence="1">Uncharacterized protein</fullName>
    </submittedName>
</protein>
<name>D8VEG1_CHLPN</name>